<dbReference type="Proteomes" id="UP000033202">
    <property type="component" value="Unassembled WGS sequence"/>
</dbReference>
<comment type="caution">
    <text evidence="1">The sequence shown here is derived from an EMBL/GenBank/DDBJ whole genome shotgun (WGS) entry which is preliminary data.</text>
</comment>
<accession>A0A0E9MTZ8</accession>
<gene>
    <name evidence="1" type="ORF">SCH01S_49_00290</name>
</gene>
<proteinExistence type="predicted"/>
<evidence type="ECO:0000313" key="1">
    <source>
        <dbReference type="EMBL" id="GAO40615.1"/>
    </source>
</evidence>
<reference evidence="1 2" key="1">
    <citation type="submission" date="2015-04" db="EMBL/GenBank/DDBJ databases">
        <title>Whole genome shotgun sequence of Sphingomonas changbaiensis NBRC 104936.</title>
        <authorList>
            <person name="Katano-Makiyama Y."/>
            <person name="Hosoyama A."/>
            <person name="Hashimoto M."/>
            <person name="Noguchi M."/>
            <person name="Tsuchikane K."/>
            <person name="Ohji S."/>
            <person name="Yamazoe A."/>
            <person name="Ichikawa N."/>
            <person name="Kimura A."/>
            <person name="Fujita N."/>
        </authorList>
    </citation>
    <scope>NUCLEOTIDE SEQUENCE [LARGE SCALE GENOMIC DNA]</scope>
    <source>
        <strain evidence="1 2">NBRC 104936</strain>
    </source>
</reference>
<dbReference type="EMBL" id="BBWU01000049">
    <property type="protein sequence ID" value="GAO40615.1"/>
    <property type="molecule type" value="Genomic_DNA"/>
</dbReference>
<organism evidence="1 2">
    <name type="scientific">Sphingomonas changbaiensis NBRC 104936</name>
    <dbReference type="NCBI Taxonomy" id="1219043"/>
    <lineage>
        <taxon>Bacteria</taxon>
        <taxon>Pseudomonadati</taxon>
        <taxon>Pseudomonadota</taxon>
        <taxon>Alphaproteobacteria</taxon>
        <taxon>Sphingomonadales</taxon>
        <taxon>Sphingomonadaceae</taxon>
        <taxon>Sphingomonas</taxon>
    </lineage>
</organism>
<keyword evidence="2" id="KW-1185">Reference proteome</keyword>
<protein>
    <submittedName>
        <fullName evidence="1">Uncharacterized protein</fullName>
    </submittedName>
</protein>
<sequence length="118" mass="12495">MRQIAQSENLRFIDGSAKTADALKVMGADKYLKSDPARSINVGIVGDRGMGVTAGNLGLPPYQVALGFTEGSDAAKAHRLSSHLVAALSQYWNVEIVPKGRGASPMKACDGIRLKQDP</sequence>
<dbReference type="AlphaFoldDB" id="A0A0E9MTZ8"/>
<name>A0A0E9MTZ8_9SPHN</name>
<evidence type="ECO:0000313" key="2">
    <source>
        <dbReference type="Proteomes" id="UP000033202"/>
    </source>
</evidence>